<protein>
    <recommendedName>
        <fullName evidence="3">N-acetyltransferase domain-containing protein</fullName>
    </recommendedName>
</protein>
<dbReference type="InterPro" id="IPR016181">
    <property type="entry name" value="Acyl_CoA_acyltransferase"/>
</dbReference>
<dbReference type="InterPro" id="IPR000182">
    <property type="entry name" value="GNAT_dom"/>
</dbReference>
<dbReference type="CDD" id="cd04301">
    <property type="entry name" value="NAT_SF"/>
    <property type="match status" value="1"/>
</dbReference>
<dbReference type="EMBL" id="BAAAZO010000002">
    <property type="protein sequence ID" value="GAA3599195.1"/>
    <property type="molecule type" value="Genomic_DNA"/>
</dbReference>
<keyword evidence="2" id="KW-0012">Acyltransferase</keyword>
<proteinExistence type="predicted"/>
<gene>
    <name evidence="4" type="ORF">GCM10022223_13290</name>
</gene>
<evidence type="ECO:0000256" key="1">
    <source>
        <dbReference type="ARBA" id="ARBA00022679"/>
    </source>
</evidence>
<dbReference type="Proteomes" id="UP001501074">
    <property type="component" value="Unassembled WGS sequence"/>
</dbReference>
<dbReference type="Gene3D" id="3.40.630.30">
    <property type="match status" value="1"/>
</dbReference>
<evidence type="ECO:0000313" key="4">
    <source>
        <dbReference type="EMBL" id="GAA3599195.1"/>
    </source>
</evidence>
<dbReference type="Pfam" id="PF13673">
    <property type="entry name" value="Acetyltransf_10"/>
    <property type="match status" value="1"/>
</dbReference>
<dbReference type="PANTHER" id="PTHR43877:SF2">
    <property type="entry name" value="AMINOALKYLPHOSPHONATE N-ACETYLTRANSFERASE-RELATED"/>
    <property type="match status" value="1"/>
</dbReference>
<dbReference type="PANTHER" id="PTHR43877">
    <property type="entry name" value="AMINOALKYLPHOSPHONATE N-ACETYLTRANSFERASE-RELATED-RELATED"/>
    <property type="match status" value="1"/>
</dbReference>
<evidence type="ECO:0000256" key="2">
    <source>
        <dbReference type="ARBA" id="ARBA00023315"/>
    </source>
</evidence>
<feature type="domain" description="N-acetyltransferase" evidence="3">
    <location>
        <begin position="2"/>
        <end position="150"/>
    </location>
</feature>
<evidence type="ECO:0000259" key="3">
    <source>
        <dbReference type="PROSITE" id="PS51186"/>
    </source>
</evidence>
<evidence type="ECO:0000313" key="5">
    <source>
        <dbReference type="Proteomes" id="UP001501074"/>
    </source>
</evidence>
<dbReference type="SUPFAM" id="SSF55729">
    <property type="entry name" value="Acyl-CoA N-acyltransferases (Nat)"/>
    <property type="match status" value="1"/>
</dbReference>
<dbReference type="PROSITE" id="PS51186">
    <property type="entry name" value="GNAT"/>
    <property type="match status" value="1"/>
</dbReference>
<dbReference type="RefSeq" id="WP_231489168.1">
    <property type="nucleotide sequence ID" value="NZ_BAAAZO010000002.1"/>
</dbReference>
<dbReference type="InterPro" id="IPR050832">
    <property type="entry name" value="Bact_Acetyltransf"/>
</dbReference>
<keyword evidence="5" id="KW-1185">Reference proteome</keyword>
<sequence length="150" mass="17042">MIQIRPATADDLARVLELRHDGFSVHAPKRYTLHEVQTLLADVDPAELGMLIERRQLFVATENDRVVGCAGWADMRLRHVYVDPAETRRGIGTMLVRHVEIDFRERTGSARIRAGVGLQAEDFYRFIGYTFDEHATAADGSRYLFMSHAV</sequence>
<comment type="caution">
    <text evidence="4">The sequence shown here is derived from an EMBL/GenBank/DDBJ whole genome shotgun (WGS) entry which is preliminary data.</text>
</comment>
<organism evidence="4 5">
    <name type="scientific">Kineosporia mesophila</name>
    <dbReference type="NCBI Taxonomy" id="566012"/>
    <lineage>
        <taxon>Bacteria</taxon>
        <taxon>Bacillati</taxon>
        <taxon>Actinomycetota</taxon>
        <taxon>Actinomycetes</taxon>
        <taxon>Kineosporiales</taxon>
        <taxon>Kineosporiaceae</taxon>
        <taxon>Kineosporia</taxon>
    </lineage>
</organism>
<accession>A0ABP6Z7V3</accession>
<name>A0ABP6Z7V3_9ACTN</name>
<reference evidence="5" key="1">
    <citation type="journal article" date="2019" name="Int. J. Syst. Evol. Microbiol.">
        <title>The Global Catalogue of Microorganisms (GCM) 10K type strain sequencing project: providing services to taxonomists for standard genome sequencing and annotation.</title>
        <authorList>
            <consortium name="The Broad Institute Genomics Platform"/>
            <consortium name="The Broad Institute Genome Sequencing Center for Infectious Disease"/>
            <person name="Wu L."/>
            <person name="Ma J."/>
        </authorList>
    </citation>
    <scope>NUCLEOTIDE SEQUENCE [LARGE SCALE GENOMIC DNA]</scope>
    <source>
        <strain evidence="5">JCM 16902</strain>
    </source>
</reference>
<keyword evidence="1" id="KW-0808">Transferase</keyword>